<dbReference type="Proteomes" id="UP000784286">
    <property type="component" value="Unassembled WGS sequence"/>
</dbReference>
<reference evidence="1" key="1">
    <citation type="journal article" date="2021" name="PeerJ">
        <title>Extensive microbial diversity within the chicken gut microbiome revealed by metagenomics and culture.</title>
        <authorList>
            <person name="Gilroy R."/>
            <person name="Ravi A."/>
            <person name="Getino M."/>
            <person name="Pursley I."/>
            <person name="Horton D.L."/>
            <person name="Alikhan N.F."/>
            <person name="Baker D."/>
            <person name="Gharbi K."/>
            <person name="Hall N."/>
            <person name="Watson M."/>
            <person name="Adriaenssens E.M."/>
            <person name="Foster-Nyarko E."/>
            <person name="Jarju S."/>
            <person name="Secka A."/>
            <person name="Antonio M."/>
            <person name="Oren A."/>
            <person name="Chaudhuri R.R."/>
            <person name="La Ragione R."/>
            <person name="Hildebrand F."/>
            <person name="Pallen M.J."/>
        </authorList>
    </citation>
    <scope>NUCLEOTIDE SEQUENCE</scope>
    <source>
        <strain evidence="1">8470</strain>
    </source>
</reference>
<evidence type="ECO:0000313" key="2">
    <source>
        <dbReference type="Proteomes" id="UP000784286"/>
    </source>
</evidence>
<accession>A0A948X6T5</accession>
<protein>
    <submittedName>
        <fullName evidence="1">Uncharacterized protein</fullName>
    </submittedName>
</protein>
<proteinExistence type="predicted"/>
<reference evidence="1" key="2">
    <citation type="submission" date="2021-04" db="EMBL/GenBank/DDBJ databases">
        <authorList>
            <person name="Gilroy R."/>
        </authorList>
    </citation>
    <scope>NUCLEOTIDE SEQUENCE</scope>
    <source>
        <strain evidence="1">8470</strain>
    </source>
</reference>
<organism evidence="1 2">
    <name type="scientific">Candidatus Phocaeicola excrementipullorum</name>
    <dbReference type="NCBI Taxonomy" id="2838731"/>
    <lineage>
        <taxon>Bacteria</taxon>
        <taxon>Pseudomonadati</taxon>
        <taxon>Bacteroidota</taxon>
        <taxon>Bacteroidia</taxon>
        <taxon>Bacteroidales</taxon>
        <taxon>Bacteroidaceae</taxon>
        <taxon>Phocaeicola</taxon>
    </lineage>
</organism>
<name>A0A948X6T5_9BACT</name>
<dbReference type="EMBL" id="JAHLFJ010000066">
    <property type="protein sequence ID" value="MBU3856228.1"/>
    <property type="molecule type" value="Genomic_DNA"/>
</dbReference>
<evidence type="ECO:0000313" key="1">
    <source>
        <dbReference type="EMBL" id="MBU3856228.1"/>
    </source>
</evidence>
<sequence length="61" mass="7424">MKAAIYWVTNDWSLIRRIREKYRLPQQMNINYTTYAEVDEEILAQLKKGEPKLLIIRKIEK</sequence>
<comment type="caution">
    <text evidence="1">The sequence shown here is derived from an EMBL/GenBank/DDBJ whole genome shotgun (WGS) entry which is preliminary data.</text>
</comment>
<gene>
    <name evidence="1" type="ORF">H9928_06700</name>
</gene>
<dbReference type="AlphaFoldDB" id="A0A948X6T5"/>